<name>M8AR56_TRIUA</name>
<dbReference type="STRING" id="4572.M8AR56"/>
<dbReference type="PROSITE" id="PS51387">
    <property type="entry name" value="FAD_PCMH"/>
    <property type="match status" value="1"/>
</dbReference>
<dbReference type="InterPro" id="IPR036318">
    <property type="entry name" value="FAD-bd_PCMH-like_sf"/>
</dbReference>
<dbReference type="InterPro" id="IPR016166">
    <property type="entry name" value="FAD-bd_PCMH"/>
</dbReference>
<dbReference type="EMBL" id="KD017090">
    <property type="protein sequence ID" value="EMS67620.1"/>
    <property type="molecule type" value="Genomic_DNA"/>
</dbReference>
<dbReference type="AlphaFoldDB" id="M8AR56"/>
<dbReference type="eggNOG" id="KOG1231">
    <property type="taxonomic scope" value="Eukaryota"/>
</dbReference>
<dbReference type="GO" id="GO:0005739">
    <property type="term" value="C:mitochondrion"/>
    <property type="evidence" value="ECO:0007669"/>
    <property type="project" value="TreeGrafter"/>
</dbReference>
<evidence type="ECO:0000313" key="3">
    <source>
        <dbReference type="EMBL" id="EMS67620.1"/>
    </source>
</evidence>
<proteinExistence type="inferred from homology"/>
<reference evidence="3" key="1">
    <citation type="journal article" date="2013" name="Nature">
        <title>Draft genome of the wheat A-genome progenitor Triticum urartu.</title>
        <authorList>
            <person name="Ling H.Q."/>
            <person name="Zhao S."/>
            <person name="Liu D."/>
            <person name="Wang J."/>
            <person name="Sun H."/>
            <person name="Zhang C."/>
            <person name="Fan H."/>
            <person name="Li D."/>
            <person name="Dong L."/>
            <person name="Tao Y."/>
            <person name="Gao C."/>
            <person name="Wu H."/>
            <person name="Li Y."/>
            <person name="Cui Y."/>
            <person name="Guo X."/>
            <person name="Zheng S."/>
            <person name="Wang B."/>
            <person name="Yu K."/>
            <person name="Liang Q."/>
            <person name="Yang W."/>
            <person name="Lou X."/>
            <person name="Chen J."/>
            <person name="Feng M."/>
            <person name="Jian J."/>
            <person name="Zhang X."/>
            <person name="Luo G."/>
            <person name="Jiang Y."/>
            <person name="Liu J."/>
            <person name="Wang Z."/>
            <person name="Sha Y."/>
            <person name="Zhang B."/>
            <person name="Wu H."/>
            <person name="Tang D."/>
            <person name="Shen Q."/>
            <person name="Xue P."/>
            <person name="Zou S."/>
            <person name="Wang X."/>
            <person name="Liu X."/>
            <person name="Wang F."/>
            <person name="Yang Y."/>
            <person name="An X."/>
            <person name="Dong Z."/>
            <person name="Zhang K."/>
            <person name="Zhang X."/>
            <person name="Luo M.C."/>
            <person name="Dvorak J."/>
            <person name="Tong Y."/>
            <person name="Wang J."/>
            <person name="Yang H."/>
            <person name="Li Z."/>
            <person name="Wang D."/>
            <person name="Zhang A."/>
            <person name="Wang J."/>
        </authorList>
    </citation>
    <scope>NUCLEOTIDE SEQUENCE</scope>
</reference>
<evidence type="ECO:0000256" key="2">
    <source>
        <dbReference type="SAM" id="MobiDB-lite"/>
    </source>
</evidence>
<feature type="region of interest" description="Disordered" evidence="2">
    <location>
        <begin position="231"/>
        <end position="254"/>
    </location>
</feature>
<dbReference type="PANTHER" id="PTHR11748:SF111">
    <property type="entry name" value="D-LACTATE DEHYDROGENASE, MITOCHONDRIAL-RELATED"/>
    <property type="match status" value="1"/>
</dbReference>
<dbReference type="Gene3D" id="3.30.465.10">
    <property type="match status" value="1"/>
</dbReference>
<organism evidence="3">
    <name type="scientific">Triticum urartu</name>
    <name type="common">Red wild einkorn</name>
    <name type="synonym">Crithodium urartu</name>
    <dbReference type="NCBI Taxonomy" id="4572"/>
    <lineage>
        <taxon>Eukaryota</taxon>
        <taxon>Viridiplantae</taxon>
        <taxon>Streptophyta</taxon>
        <taxon>Embryophyta</taxon>
        <taxon>Tracheophyta</taxon>
        <taxon>Spermatophyta</taxon>
        <taxon>Magnoliopsida</taxon>
        <taxon>Liliopsida</taxon>
        <taxon>Poales</taxon>
        <taxon>Poaceae</taxon>
        <taxon>BOP clade</taxon>
        <taxon>Pooideae</taxon>
        <taxon>Triticodae</taxon>
        <taxon>Triticeae</taxon>
        <taxon>Triticinae</taxon>
        <taxon>Triticum</taxon>
    </lineage>
</organism>
<dbReference type="SUPFAM" id="SSF56176">
    <property type="entry name" value="FAD-binding/transporter-associated domain-like"/>
    <property type="match status" value="1"/>
</dbReference>
<dbReference type="GO" id="GO:0071949">
    <property type="term" value="F:FAD binding"/>
    <property type="evidence" value="ECO:0007669"/>
    <property type="project" value="InterPro"/>
</dbReference>
<gene>
    <name evidence="3" type="ORF">TRIUR3_18482</name>
</gene>
<dbReference type="GO" id="GO:0008720">
    <property type="term" value="F:D-lactate dehydrogenase (NAD+) activity"/>
    <property type="evidence" value="ECO:0007669"/>
    <property type="project" value="TreeGrafter"/>
</dbReference>
<dbReference type="GO" id="GO:0004458">
    <property type="term" value="F:D-lactate dehydrogenase (cytochrome) activity"/>
    <property type="evidence" value="ECO:0007669"/>
    <property type="project" value="TreeGrafter"/>
</dbReference>
<dbReference type="Pfam" id="PF01565">
    <property type="entry name" value="FAD_binding_4"/>
    <property type="match status" value="1"/>
</dbReference>
<dbReference type="InterPro" id="IPR006094">
    <property type="entry name" value="Oxid_FAD_bind_N"/>
</dbReference>
<protein>
    <submittedName>
        <fullName evidence="3">D-lactate dehydrogenase [cytochrome], mitochondrial</fullName>
    </submittedName>
</protein>
<comment type="similarity">
    <text evidence="1">Belongs to the FAD-binding oxidoreductase/transferase type 4 family.</text>
</comment>
<dbReference type="InterPro" id="IPR016169">
    <property type="entry name" value="FAD-bd_PCMH_sub2"/>
</dbReference>
<sequence>MGETRDIYPVGIFGDAFSVKGDVPVVDDEAPPTVLIGIRVGGKDSTELVVRGERKRVPQEFMQELASFLGDNLTVDYEERSFHGKPQSSFHKAVNVPDVVVFPKSQDEVRKIVMICNKYKVPIVPYGGATSIEGHTLAPHGGVCIDMSSMKKIKSLHLEDMDVVVEPGVGWIELNEYLKPHGPGATIGGMCATRCSGSLAVRYGTMRDNVINLQVVLPDGDVVKTGSRARKSAAGYTRTDPTSYKTKKTSFVRE</sequence>
<feature type="compositionally biased region" description="Basic residues" evidence="2">
    <location>
        <begin position="245"/>
        <end position="254"/>
    </location>
</feature>
<accession>M8AR56</accession>
<dbReference type="GO" id="GO:1903457">
    <property type="term" value="P:lactate catabolic process"/>
    <property type="evidence" value="ECO:0007669"/>
    <property type="project" value="TreeGrafter"/>
</dbReference>
<dbReference type="OMA" id="GYHKELP"/>
<evidence type="ECO:0000256" key="1">
    <source>
        <dbReference type="ARBA" id="ARBA00008000"/>
    </source>
</evidence>
<dbReference type="PANTHER" id="PTHR11748">
    <property type="entry name" value="D-LACTATE DEHYDROGENASE"/>
    <property type="match status" value="1"/>
</dbReference>